<accession>A0ABS9H198</accession>
<name>A0ABS9H198_9BACL</name>
<evidence type="ECO:0000259" key="2">
    <source>
        <dbReference type="PROSITE" id="PS50995"/>
    </source>
</evidence>
<dbReference type="Pfam" id="PF01047">
    <property type="entry name" value="MarR"/>
    <property type="match status" value="1"/>
</dbReference>
<evidence type="ECO:0000313" key="3">
    <source>
        <dbReference type="EMBL" id="MCF6137801.1"/>
    </source>
</evidence>
<evidence type="ECO:0000256" key="1">
    <source>
        <dbReference type="ARBA" id="ARBA00023125"/>
    </source>
</evidence>
<dbReference type="PROSITE" id="PS50995">
    <property type="entry name" value="HTH_MARR_2"/>
    <property type="match status" value="1"/>
</dbReference>
<dbReference type="PANTHER" id="PTHR33164">
    <property type="entry name" value="TRANSCRIPTIONAL REGULATOR, MARR FAMILY"/>
    <property type="match status" value="1"/>
</dbReference>
<dbReference type="InterPro" id="IPR036388">
    <property type="entry name" value="WH-like_DNA-bd_sf"/>
</dbReference>
<feature type="domain" description="HTH marR-type" evidence="2">
    <location>
        <begin position="4"/>
        <end position="138"/>
    </location>
</feature>
<protein>
    <submittedName>
        <fullName evidence="3">MarR family transcriptional regulator</fullName>
    </submittedName>
</protein>
<gene>
    <name evidence="3" type="ORF">L2716_08665</name>
</gene>
<organism evidence="3 4">
    <name type="scientific">Pseudalkalibacillus berkeleyi</name>
    <dbReference type="NCBI Taxonomy" id="1069813"/>
    <lineage>
        <taxon>Bacteria</taxon>
        <taxon>Bacillati</taxon>
        <taxon>Bacillota</taxon>
        <taxon>Bacilli</taxon>
        <taxon>Bacillales</taxon>
        <taxon>Fictibacillaceae</taxon>
        <taxon>Pseudalkalibacillus</taxon>
    </lineage>
</organism>
<dbReference type="InterPro" id="IPR039422">
    <property type="entry name" value="MarR/SlyA-like"/>
</dbReference>
<dbReference type="EMBL" id="JAKIJS010000001">
    <property type="protein sequence ID" value="MCF6137801.1"/>
    <property type="molecule type" value="Genomic_DNA"/>
</dbReference>
<dbReference type="InterPro" id="IPR036390">
    <property type="entry name" value="WH_DNA-bd_sf"/>
</dbReference>
<dbReference type="SMART" id="SM00347">
    <property type="entry name" value="HTH_MARR"/>
    <property type="match status" value="1"/>
</dbReference>
<dbReference type="Proteomes" id="UP001649381">
    <property type="component" value="Unassembled WGS sequence"/>
</dbReference>
<sequence>MANMHMMMNYLRGAYKVLEEEWQKSARSIGLTQAEQHVLWIVHLEKEATITKIASIGLWDVSTVMQVITRLKQKGFITLTKKVADRRVSYALLTELGEQKIQESYQFSYKLYDYLEDYSKQSDDNLQFLKQLMEFHKDLNQYFHGSDFIDWTERTSKTLHKEG</sequence>
<dbReference type="RefSeq" id="WP_236333697.1">
    <property type="nucleotide sequence ID" value="NZ_JAKIJS010000001.1"/>
</dbReference>
<comment type="caution">
    <text evidence="3">The sequence shown here is derived from an EMBL/GenBank/DDBJ whole genome shotgun (WGS) entry which is preliminary data.</text>
</comment>
<dbReference type="SUPFAM" id="SSF46785">
    <property type="entry name" value="Winged helix' DNA-binding domain"/>
    <property type="match status" value="1"/>
</dbReference>
<dbReference type="InterPro" id="IPR000835">
    <property type="entry name" value="HTH_MarR-typ"/>
</dbReference>
<proteinExistence type="predicted"/>
<reference evidence="3 4" key="1">
    <citation type="submission" date="2022-01" db="EMBL/GenBank/DDBJ databases">
        <title>Alkalihalobacillus sp. EGI L200015, a novel bacterium isolated from a salt lake sediment.</title>
        <authorList>
            <person name="Gao L."/>
            <person name="Fang B.-Z."/>
            <person name="Li W.-J."/>
        </authorList>
    </citation>
    <scope>NUCLEOTIDE SEQUENCE [LARGE SCALE GENOMIC DNA]</scope>
    <source>
        <strain evidence="3 4">KCTC 12718</strain>
    </source>
</reference>
<dbReference type="Gene3D" id="1.10.10.10">
    <property type="entry name" value="Winged helix-like DNA-binding domain superfamily/Winged helix DNA-binding domain"/>
    <property type="match status" value="1"/>
</dbReference>
<evidence type="ECO:0000313" key="4">
    <source>
        <dbReference type="Proteomes" id="UP001649381"/>
    </source>
</evidence>
<dbReference type="PANTHER" id="PTHR33164:SF58">
    <property type="entry name" value="DNA-BINDING TRANSCRIPTIONAL REPRESSOR SCOC"/>
    <property type="match status" value="1"/>
</dbReference>
<keyword evidence="1" id="KW-0238">DNA-binding</keyword>
<keyword evidence="4" id="KW-1185">Reference proteome</keyword>